<dbReference type="AlphaFoldDB" id="A0AAF0QGC9"/>
<keyword evidence="3" id="KW-1185">Reference proteome</keyword>
<feature type="region of interest" description="Disordered" evidence="1">
    <location>
        <begin position="34"/>
        <end position="98"/>
    </location>
</feature>
<dbReference type="EMBL" id="CP133615">
    <property type="protein sequence ID" value="WMV23219.1"/>
    <property type="molecule type" value="Genomic_DNA"/>
</dbReference>
<evidence type="ECO:0008006" key="4">
    <source>
        <dbReference type="Google" id="ProtNLM"/>
    </source>
</evidence>
<accession>A0AAF0QGC9</accession>
<dbReference type="Proteomes" id="UP001234989">
    <property type="component" value="Chromosome 4"/>
</dbReference>
<evidence type="ECO:0000313" key="2">
    <source>
        <dbReference type="EMBL" id="WMV23219.1"/>
    </source>
</evidence>
<feature type="compositionally biased region" description="Basic and acidic residues" evidence="1">
    <location>
        <begin position="74"/>
        <end position="96"/>
    </location>
</feature>
<evidence type="ECO:0000256" key="1">
    <source>
        <dbReference type="SAM" id="MobiDB-lite"/>
    </source>
</evidence>
<evidence type="ECO:0000313" key="3">
    <source>
        <dbReference type="Proteomes" id="UP001234989"/>
    </source>
</evidence>
<sequence>MFTSTTALSPLCPFRFFSSESFISIVDYSSAMEEGSSRRAKRPFVEDDDSNKTPEQKRVRFPKGKKVKQADNTIDGREDKPSGRTDPRAAAKERSARRNQITAELLDEENEGEIADISRAEVEYEENETFIDDGIAIEPFNLNKEREEGYFDASGNYVEYLNQNEIKDAWLDSVDTEKRYSGKKAIKISNEDEIQDLTSEQLGKMKRRIADVLEPGETSVTCLLPLTAFLSPNMNKLMTRCFASDQHTGKVGATPFILSPFPPLVIYPCQSGYSSALYDKDIHLLCLSTSTKNLCAMKLMLFSIALGLMGRTVYFQQVLRGLRRLKGTSNNNKGKMSVETKQLFDQLTADAMKLMENGDYNVYEEKQESFQREAEGYEKLAQARQGKSSESMQPKPDSILDEGFLPSGSTATAGGHSMHNADMASSNSYNSASKNDDALDMFGEDDENIPANPASNGGDQHGDYVFDESSGYVFYLLAHYTTFLLLLIVCRHPIITTAAVWATIMIHHLDCIAMLHQDNGTHIMMNRVYTKRCHKLHPMPIERDRVLIQEE</sequence>
<name>A0AAF0QGC9_SOLVR</name>
<feature type="compositionally biased region" description="Acidic residues" evidence="1">
    <location>
        <begin position="438"/>
        <end position="448"/>
    </location>
</feature>
<dbReference type="PANTHER" id="PTHR13138:SF3">
    <property type="entry name" value="CD2 ANTIGEN CYTOPLASMIC TAIL-BINDING PROTEIN 2"/>
    <property type="match status" value="1"/>
</dbReference>
<organism evidence="2 3">
    <name type="scientific">Solanum verrucosum</name>
    <dbReference type="NCBI Taxonomy" id="315347"/>
    <lineage>
        <taxon>Eukaryota</taxon>
        <taxon>Viridiplantae</taxon>
        <taxon>Streptophyta</taxon>
        <taxon>Embryophyta</taxon>
        <taxon>Tracheophyta</taxon>
        <taxon>Spermatophyta</taxon>
        <taxon>Magnoliopsida</taxon>
        <taxon>eudicotyledons</taxon>
        <taxon>Gunneridae</taxon>
        <taxon>Pentapetalae</taxon>
        <taxon>asterids</taxon>
        <taxon>lamiids</taxon>
        <taxon>Solanales</taxon>
        <taxon>Solanaceae</taxon>
        <taxon>Solanoideae</taxon>
        <taxon>Solaneae</taxon>
        <taxon>Solanum</taxon>
    </lineage>
</organism>
<feature type="region of interest" description="Disordered" evidence="1">
    <location>
        <begin position="374"/>
        <end position="462"/>
    </location>
</feature>
<dbReference type="GO" id="GO:0005682">
    <property type="term" value="C:U5 snRNP"/>
    <property type="evidence" value="ECO:0007669"/>
    <property type="project" value="InterPro"/>
</dbReference>
<gene>
    <name evidence="2" type="ORF">MTR67_016604</name>
</gene>
<proteinExistence type="predicted"/>
<protein>
    <recommendedName>
        <fullName evidence="4">CD2 antigen cytoplasmic tail-binding protein 2</fullName>
    </recommendedName>
</protein>
<feature type="compositionally biased region" description="Low complexity" evidence="1">
    <location>
        <begin position="420"/>
        <end position="433"/>
    </location>
</feature>
<dbReference type="PANTHER" id="PTHR13138">
    <property type="entry name" value="PROTEIN LIN1"/>
    <property type="match status" value="1"/>
</dbReference>
<dbReference type="InterPro" id="IPR039905">
    <property type="entry name" value="CD2BP2/Lin1"/>
</dbReference>
<reference evidence="2" key="1">
    <citation type="submission" date="2023-08" db="EMBL/GenBank/DDBJ databases">
        <title>A de novo genome assembly of Solanum verrucosum Schlechtendal, a Mexican diploid species geographically isolated from the other diploid A-genome species in potato relatives.</title>
        <authorList>
            <person name="Hosaka K."/>
        </authorList>
    </citation>
    <scope>NUCLEOTIDE SEQUENCE</scope>
    <source>
        <tissue evidence="2">Young leaves</tissue>
    </source>
</reference>